<evidence type="ECO:0000313" key="2">
    <source>
        <dbReference type="Proteomes" id="UP000322234"/>
    </source>
</evidence>
<evidence type="ECO:0000313" key="1">
    <source>
        <dbReference type="EMBL" id="MXQ98341.1"/>
    </source>
</evidence>
<organism evidence="1 2">
    <name type="scientific">Bos mutus</name>
    <name type="common">wild yak</name>
    <dbReference type="NCBI Taxonomy" id="72004"/>
    <lineage>
        <taxon>Eukaryota</taxon>
        <taxon>Metazoa</taxon>
        <taxon>Chordata</taxon>
        <taxon>Craniata</taxon>
        <taxon>Vertebrata</taxon>
        <taxon>Euteleostomi</taxon>
        <taxon>Mammalia</taxon>
        <taxon>Eutheria</taxon>
        <taxon>Laurasiatheria</taxon>
        <taxon>Artiodactyla</taxon>
        <taxon>Ruminantia</taxon>
        <taxon>Pecora</taxon>
        <taxon>Bovidae</taxon>
        <taxon>Bovinae</taxon>
        <taxon>Bos</taxon>
    </lineage>
</organism>
<comment type="caution">
    <text evidence="1">The sequence shown here is derived from an EMBL/GenBank/DDBJ whole genome shotgun (WGS) entry which is preliminary data.</text>
</comment>
<dbReference type="EMBL" id="VBQZ03000235">
    <property type="protein sequence ID" value="MXQ98341.1"/>
    <property type="molecule type" value="Genomic_DNA"/>
</dbReference>
<proteinExistence type="predicted"/>
<reference evidence="1" key="1">
    <citation type="submission" date="2019-10" db="EMBL/GenBank/DDBJ databases">
        <title>The sequence and de novo assembly of the wild yak genome.</title>
        <authorList>
            <person name="Liu Y."/>
        </authorList>
    </citation>
    <scope>NUCLEOTIDE SEQUENCE [LARGE SCALE GENOMIC DNA]</scope>
    <source>
        <strain evidence="1">WY2019</strain>
    </source>
</reference>
<dbReference type="Proteomes" id="UP000322234">
    <property type="component" value="Unassembled WGS sequence"/>
</dbReference>
<keyword evidence="2" id="KW-1185">Reference proteome</keyword>
<accession>A0A6B0S8Y5</accession>
<name>A0A6B0S8Y5_9CETA</name>
<dbReference type="AlphaFoldDB" id="A0A6B0S8Y5"/>
<sequence length="150" mass="16502">MWYDLSTEGPWHMSSYRSPGRSRMSEQLQGNVMLASGFHSLLHNGQVSLVHMLFPDSLSTVLSDIVSSTFDLVERMLSGRKCVVDVGSSLSSRSLPEARESKVGKREGIPNWRTLGCPTISSALHDSYQLSSDQELAGSPPLAQIAKNHR</sequence>
<gene>
    <name evidence="1" type="ORF">E5288_WYG008755</name>
</gene>
<protein>
    <submittedName>
        <fullName evidence="1">Uncharacterized protein</fullName>
    </submittedName>
</protein>